<sequence length="404" mass="46624">MSQYILLNRIRVQNANATAGFTWGFPAITHFLGFTHNLSRKLNQSDSYSGISLTGCAVISHEHHVHTYGKYGDRFTQVKSSYISTPKFDKGVMKTPSIIEEGKMNMTVSLLIEVEGRVGNATWVEQFVAWIEKQSLIQRLAGGTILDIADVKLVDTQEKRDRYALKGKLLPGFVLMDRSSSLEKRYQTLQQENPDAELLDAWLDFSAFKQQARPKYDLISKYLEKGFKQDEATYASLLQDWQKHLERVPYQQDSIPYLLKEHFSRLDAKKYKTLLAQWQQYLEPNEKTPADWERLPKPEARGYLVPLMVGYKAITPVYDNGEIANTRDSKTPVCFVEAVHSIGEWKSAHRLRTEADFAESIWRYDYQEHWYLCKQDTALEAMDEPNETTTEEAVISTDDDYEDD</sequence>
<keyword evidence="3" id="KW-1185">Reference proteome</keyword>
<dbReference type="InterPro" id="IPR013398">
    <property type="entry name" value="CRISPR-assoc_prot_Csy2"/>
</dbReference>
<reference evidence="2 3" key="1">
    <citation type="submission" date="2021-02" db="EMBL/GenBank/DDBJ databases">
        <title>A novel species of genus Amphritea isolated from a fishpond in China.</title>
        <authorList>
            <person name="Lu H."/>
        </authorList>
    </citation>
    <scope>NUCLEOTIDE SEQUENCE [LARGE SCALE GENOMIC DNA]</scope>
    <source>
        <strain evidence="2 3">RP18W</strain>
    </source>
</reference>
<evidence type="ECO:0000313" key="2">
    <source>
        <dbReference type="EMBL" id="MBN0987633.1"/>
    </source>
</evidence>
<dbReference type="Proteomes" id="UP000760472">
    <property type="component" value="Unassembled WGS sequence"/>
</dbReference>
<dbReference type="NCBIfam" id="TIGR02565">
    <property type="entry name" value="cas_Csy2"/>
    <property type="match status" value="1"/>
</dbReference>
<accession>A0ABS2W7E8</accession>
<dbReference type="RefSeq" id="WP_205213504.1">
    <property type="nucleotide sequence ID" value="NZ_JAFFZP010000012.1"/>
</dbReference>
<evidence type="ECO:0000256" key="1">
    <source>
        <dbReference type="SAM" id="MobiDB-lite"/>
    </source>
</evidence>
<dbReference type="CDD" id="cd09736">
    <property type="entry name" value="Csy2_I-F"/>
    <property type="match status" value="1"/>
</dbReference>
<dbReference type="EMBL" id="JAFFZP010000012">
    <property type="protein sequence ID" value="MBN0987633.1"/>
    <property type="molecule type" value="Genomic_DNA"/>
</dbReference>
<dbReference type="Pfam" id="PF09614">
    <property type="entry name" value="Cas_Csy2"/>
    <property type="match status" value="2"/>
</dbReference>
<feature type="region of interest" description="Disordered" evidence="1">
    <location>
        <begin position="382"/>
        <end position="404"/>
    </location>
</feature>
<organism evidence="2 3">
    <name type="scientific">Amphritea pacifica</name>
    <dbReference type="NCBI Taxonomy" id="2811233"/>
    <lineage>
        <taxon>Bacteria</taxon>
        <taxon>Pseudomonadati</taxon>
        <taxon>Pseudomonadota</taxon>
        <taxon>Gammaproteobacteria</taxon>
        <taxon>Oceanospirillales</taxon>
        <taxon>Oceanospirillaceae</taxon>
        <taxon>Amphritea</taxon>
    </lineage>
</organism>
<comment type="caution">
    <text evidence="2">The sequence shown here is derived from an EMBL/GenBank/DDBJ whole genome shotgun (WGS) entry which is preliminary data.</text>
</comment>
<name>A0ABS2W7E8_9GAMM</name>
<evidence type="ECO:0000313" key="3">
    <source>
        <dbReference type="Proteomes" id="UP000760472"/>
    </source>
</evidence>
<gene>
    <name evidence="2" type="primary">csy2</name>
    <name evidence="2" type="ORF">JW498_09685</name>
</gene>
<protein>
    <submittedName>
        <fullName evidence="2">Type I-F CRISPR-associated protein Csy2</fullName>
    </submittedName>
</protein>
<proteinExistence type="predicted"/>